<dbReference type="Gene3D" id="3.40.630.30">
    <property type="match status" value="1"/>
</dbReference>
<dbReference type="Pfam" id="PF00583">
    <property type="entry name" value="Acetyltransf_1"/>
    <property type="match status" value="1"/>
</dbReference>
<accession>A0AAT9FN31</accession>
<dbReference type="GO" id="GO:0016747">
    <property type="term" value="F:acyltransferase activity, transferring groups other than amino-acyl groups"/>
    <property type="evidence" value="ECO:0007669"/>
    <property type="project" value="InterPro"/>
</dbReference>
<gene>
    <name evidence="2" type="ORF">NT6N_23610</name>
</gene>
<evidence type="ECO:0000259" key="1">
    <source>
        <dbReference type="PROSITE" id="PS51186"/>
    </source>
</evidence>
<dbReference type="PROSITE" id="PS51186">
    <property type="entry name" value="GNAT"/>
    <property type="match status" value="1"/>
</dbReference>
<dbReference type="KEGG" id="osu:NT6N_23610"/>
<proteinExistence type="predicted"/>
<dbReference type="CDD" id="cd04301">
    <property type="entry name" value="NAT_SF"/>
    <property type="match status" value="1"/>
</dbReference>
<sequence>MSLEVTSAPNAEDENRIIDETRSFNLKHIPKDVEPLCVFDRLANGEIVAGLIGKTYWNYLDIAFLWVADAYRNEGRATAIVKAAENEAIQRGCRQVLLDTYSFQALGFYKKLGYEEYGTLCHFAGEHTRHYLRKDLQTKQG</sequence>
<protein>
    <submittedName>
        <fullName evidence="2">N-acetyltransferase</fullName>
    </submittedName>
</protein>
<dbReference type="EMBL" id="AP026866">
    <property type="protein sequence ID" value="BDS07321.1"/>
    <property type="molecule type" value="Genomic_DNA"/>
</dbReference>
<dbReference type="InterPro" id="IPR000182">
    <property type="entry name" value="GNAT_dom"/>
</dbReference>
<dbReference type="InterPro" id="IPR016181">
    <property type="entry name" value="Acyl_CoA_acyltransferase"/>
</dbReference>
<dbReference type="SUPFAM" id="SSF55729">
    <property type="entry name" value="Acyl-CoA N-acyltransferases (Nat)"/>
    <property type="match status" value="1"/>
</dbReference>
<evidence type="ECO:0000313" key="2">
    <source>
        <dbReference type="EMBL" id="BDS07321.1"/>
    </source>
</evidence>
<organism evidence="2">
    <name type="scientific">Oceaniferula spumae</name>
    <dbReference type="NCBI Taxonomy" id="2979115"/>
    <lineage>
        <taxon>Bacteria</taxon>
        <taxon>Pseudomonadati</taxon>
        <taxon>Verrucomicrobiota</taxon>
        <taxon>Verrucomicrobiia</taxon>
        <taxon>Verrucomicrobiales</taxon>
        <taxon>Verrucomicrobiaceae</taxon>
        <taxon>Oceaniferula</taxon>
    </lineage>
</organism>
<name>A0AAT9FN31_9BACT</name>
<dbReference type="AlphaFoldDB" id="A0AAT9FN31"/>
<reference evidence="2" key="1">
    <citation type="submission" date="2024-07" db="EMBL/GenBank/DDBJ databases">
        <title>Complete genome sequence of Verrucomicrobiaceae bacterium NT6N.</title>
        <authorList>
            <person name="Huang C."/>
            <person name="Takami H."/>
            <person name="Hamasaki K."/>
        </authorList>
    </citation>
    <scope>NUCLEOTIDE SEQUENCE</scope>
    <source>
        <strain evidence="2">NT6N</strain>
    </source>
</reference>
<feature type="domain" description="N-acetyltransferase" evidence="1">
    <location>
        <begin position="1"/>
        <end position="137"/>
    </location>
</feature>